<dbReference type="GO" id="GO:0000160">
    <property type="term" value="P:phosphorelay signal transduction system"/>
    <property type="evidence" value="ECO:0007669"/>
    <property type="project" value="InterPro"/>
</dbReference>
<name>J9ZC71_LEPFM</name>
<dbReference type="CDD" id="cd17557">
    <property type="entry name" value="REC_Rcp-like"/>
    <property type="match status" value="1"/>
</dbReference>
<dbReference type="SMART" id="SM00448">
    <property type="entry name" value="REC"/>
    <property type="match status" value="1"/>
</dbReference>
<proteinExistence type="predicted"/>
<dbReference type="EMBL" id="CP002919">
    <property type="protein sequence ID" value="AFS53736.1"/>
    <property type="molecule type" value="Genomic_DNA"/>
</dbReference>
<dbReference type="Gene3D" id="3.40.50.2300">
    <property type="match status" value="1"/>
</dbReference>
<evidence type="ECO:0000259" key="2">
    <source>
        <dbReference type="PROSITE" id="PS50110"/>
    </source>
</evidence>
<keyword evidence="1" id="KW-0597">Phosphoprotein</keyword>
<dbReference type="Pfam" id="PF00072">
    <property type="entry name" value="Response_reg"/>
    <property type="match status" value="1"/>
</dbReference>
<dbReference type="Proteomes" id="UP000006177">
    <property type="component" value="Chromosome"/>
</dbReference>
<feature type="domain" description="Response regulatory" evidence="2">
    <location>
        <begin position="22"/>
        <end position="149"/>
    </location>
</feature>
<dbReference type="SUPFAM" id="SSF52172">
    <property type="entry name" value="CheY-like"/>
    <property type="match status" value="1"/>
</dbReference>
<gene>
    <name evidence="3" type="ordered locus">LFML04_1526</name>
</gene>
<dbReference type="InterPro" id="IPR052893">
    <property type="entry name" value="TCS_response_regulator"/>
</dbReference>
<protein>
    <submittedName>
        <fullName evidence="3">Putative response regulator receiver protein</fullName>
    </submittedName>
</protein>
<reference evidence="3 4" key="1">
    <citation type="journal article" date="2011" name="J. Microbiol.">
        <title>Complete genome of Leptospirillum ferriphilum ML-04 provides insight into its physiology and environmental adaptation.</title>
        <authorList>
            <person name="Mi S."/>
            <person name="Song J."/>
            <person name="Lin J."/>
            <person name="Che Y."/>
            <person name="Zheng H."/>
            <person name="Lin J."/>
        </authorList>
    </citation>
    <scope>NUCLEOTIDE SEQUENCE [LARGE SCALE GENOMIC DNA]</scope>
    <source>
        <strain evidence="3 4">ML-04</strain>
    </source>
</reference>
<dbReference type="PATRIC" id="fig|1048260.3.peg.1640"/>
<feature type="modified residue" description="4-aspartylphosphate" evidence="1">
    <location>
        <position position="82"/>
    </location>
</feature>
<evidence type="ECO:0000313" key="3">
    <source>
        <dbReference type="EMBL" id="AFS53736.1"/>
    </source>
</evidence>
<dbReference type="AlphaFoldDB" id="J9ZC71"/>
<dbReference type="PROSITE" id="PS50110">
    <property type="entry name" value="RESPONSE_REGULATORY"/>
    <property type="match status" value="1"/>
</dbReference>
<dbReference type="STRING" id="1048260.LFML04_1526"/>
<dbReference type="InterPro" id="IPR001789">
    <property type="entry name" value="Sig_transdc_resp-reg_receiver"/>
</dbReference>
<accession>J9ZC71</accession>
<dbReference type="PANTHER" id="PTHR44520:SF1">
    <property type="entry name" value="TWO-COMPONENT SYSTEM REGULATORY PROTEIN"/>
    <property type="match status" value="1"/>
</dbReference>
<dbReference type="HOGENOM" id="CLU_000445_69_17_0"/>
<dbReference type="PANTHER" id="PTHR44520">
    <property type="entry name" value="RESPONSE REGULATOR RCP1-RELATED"/>
    <property type="match status" value="1"/>
</dbReference>
<evidence type="ECO:0000313" key="4">
    <source>
        <dbReference type="Proteomes" id="UP000006177"/>
    </source>
</evidence>
<evidence type="ECO:0000256" key="1">
    <source>
        <dbReference type="PROSITE-ProRule" id="PRU00169"/>
    </source>
</evidence>
<dbReference type="KEGG" id="lfi:LFML04_1526"/>
<dbReference type="InterPro" id="IPR011006">
    <property type="entry name" value="CheY-like_superfamily"/>
</dbReference>
<sequence>MLSGWENKPKGIKMADCVESVEILLVEDNPDDAELTRRALQKHHFINMVTWVKDGEEALAYLYGTKKFPDRPDRPPRLILLDFKLPKLDGIEVLRRIKSDENLKHIPVVMLTSSNEERDLVDAYRLGVNSYIVKPVEFEEFVKTVSGIGFYWVLTNRVPDC</sequence>
<organism evidence="3 4">
    <name type="scientific">Leptospirillum ferriphilum (strain ML-04)</name>
    <dbReference type="NCBI Taxonomy" id="1048260"/>
    <lineage>
        <taxon>Bacteria</taxon>
        <taxon>Pseudomonadati</taxon>
        <taxon>Nitrospirota</taxon>
        <taxon>Nitrospiria</taxon>
        <taxon>Nitrospirales</taxon>
        <taxon>Nitrospiraceae</taxon>
        <taxon>Leptospirillum</taxon>
    </lineage>
</organism>